<keyword evidence="13" id="KW-1185">Reference proteome</keyword>
<accession>A0A1D2MDY0</accession>
<feature type="signal peptide" evidence="10">
    <location>
        <begin position="1"/>
        <end position="24"/>
    </location>
</feature>
<dbReference type="AlphaFoldDB" id="A0A1D2MDY0"/>
<comment type="catalytic activity">
    <reaction evidence="9 10">
        <text>L-arginyl-[protein] + NAD(+) = N(omega)-(ADP-D-ribosyl)-L-arginyl-[protein] + nicotinamide + H(+)</text>
        <dbReference type="Rhea" id="RHEA:19149"/>
        <dbReference type="Rhea" id="RHEA-COMP:10532"/>
        <dbReference type="Rhea" id="RHEA-COMP:15087"/>
        <dbReference type="ChEBI" id="CHEBI:15378"/>
        <dbReference type="ChEBI" id="CHEBI:17154"/>
        <dbReference type="ChEBI" id="CHEBI:29965"/>
        <dbReference type="ChEBI" id="CHEBI:57540"/>
        <dbReference type="ChEBI" id="CHEBI:142554"/>
        <dbReference type="EC" id="2.4.2.31"/>
    </reaction>
</comment>
<gene>
    <name evidence="12" type="ORF">Ocin01_15530</name>
</gene>
<evidence type="ECO:0000256" key="10">
    <source>
        <dbReference type="RuleBase" id="RU361228"/>
    </source>
</evidence>
<dbReference type="PANTHER" id="PTHR10339">
    <property type="entry name" value="ADP-RIBOSYLTRANSFERASE"/>
    <property type="match status" value="1"/>
</dbReference>
<dbReference type="EMBL" id="LJIJ01001649">
    <property type="protein sequence ID" value="ODM91153.1"/>
    <property type="molecule type" value="Genomic_DNA"/>
</dbReference>
<keyword evidence="11" id="KW-1133">Transmembrane helix</keyword>
<keyword evidence="11" id="KW-0812">Transmembrane</keyword>
<dbReference type="SUPFAM" id="SSF56399">
    <property type="entry name" value="ADP-ribosylation"/>
    <property type="match status" value="1"/>
</dbReference>
<dbReference type="EC" id="2.4.2.31" evidence="10"/>
<feature type="chain" id="PRO_5008811323" description="NAD(P)(+)--arginine ADP-ribosyltransferase" evidence="10">
    <location>
        <begin position="25"/>
        <end position="419"/>
    </location>
</feature>
<evidence type="ECO:0000256" key="2">
    <source>
        <dbReference type="ARBA" id="ARBA00009558"/>
    </source>
</evidence>
<protein>
    <recommendedName>
        <fullName evidence="10">NAD(P)(+)--arginine ADP-ribosyltransferase</fullName>
        <ecNumber evidence="10">2.4.2.31</ecNumber>
    </recommendedName>
    <alternativeName>
        <fullName evidence="10">Mono(ADP-ribosyl)transferase</fullName>
    </alternativeName>
</protein>
<evidence type="ECO:0000313" key="12">
    <source>
        <dbReference type="EMBL" id="ODM91153.1"/>
    </source>
</evidence>
<evidence type="ECO:0000256" key="5">
    <source>
        <dbReference type="ARBA" id="ARBA00022676"/>
    </source>
</evidence>
<comment type="subcellular location">
    <subcellularLocation>
        <location evidence="1">Secreted</location>
    </subcellularLocation>
</comment>
<keyword evidence="5 10" id="KW-0328">Glycosyltransferase</keyword>
<feature type="transmembrane region" description="Helical" evidence="11">
    <location>
        <begin position="398"/>
        <end position="418"/>
    </location>
</feature>
<dbReference type="Proteomes" id="UP000094527">
    <property type="component" value="Unassembled WGS sequence"/>
</dbReference>
<keyword evidence="3" id="KW-0964">Secreted</keyword>
<comment type="similarity">
    <text evidence="2 10">Belongs to the Arg-specific ADP-ribosyltransferase family.</text>
</comment>
<evidence type="ECO:0000256" key="4">
    <source>
        <dbReference type="ARBA" id="ARBA00022656"/>
    </source>
</evidence>
<name>A0A1D2MDY0_ORCCI</name>
<keyword evidence="4" id="KW-0800">Toxin</keyword>
<sequence>MLVFFRLLVTTSVLVCASLVLINAQNIDSDFPFHSRRIRSTVPYNNSLNYTRQNETFLRAEDGSGFFNLTELENINTNNYNESINCTTTNLNGTINCTSNLNGSINCTSGLNETIVDCNDVEVEEEEKFIESKEDSIVTEHTDFVLLRLKHISMRTSSNLTELLELQQEEFEINENYKNAWESAANNFNSTKREMLYNTSAPDSIVRQVPDEYHIAIIAYTGWLFGQFNRETREVCSGLDIDRYMWKSYFKFLQLAIETLGTEEERWRDNRRFLYRGATRKYDLKEGQVIAFQHFVSTSVALTIAENFSGRKTVFEFQGLYNGTAMAVWDHSYFVSEKEYLFSPLQVFEVDSVHVGNFYTRYVLVKHELPAPCDKQTMISPINIDIDGKSLLARSIGWVNAGSVFIVFLCVYVVNIVFH</sequence>
<dbReference type="Pfam" id="PF01129">
    <property type="entry name" value="ART"/>
    <property type="match status" value="1"/>
</dbReference>
<keyword evidence="11" id="KW-0472">Membrane</keyword>
<keyword evidence="6 10" id="KW-0808">Transferase</keyword>
<dbReference type="PANTHER" id="PTHR10339:SF25">
    <property type="entry name" value="SECRETED EXOENZYME S"/>
    <property type="match status" value="1"/>
</dbReference>
<keyword evidence="8" id="KW-0843">Virulence</keyword>
<dbReference type="PRINTS" id="PR00970">
    <property type="entry name" value="RIBTRNSFRASE"/>
</dbReference>
<keyword evidence="7" id="KW-0548">Nucleotidyltransferase</keyword>
<dbReference type="OrthoDB" id="423533at2759"/>
<evidence type="ECO:0000256" key="8">
    <source>
        <dbReference type="ARBA" id="ARBA00023026"/>
    </source>
</evidence>
<proteinExistence type="inferred from homology"/>
<dbReference type="GO" id="GO:0106274">
    <property type="term" value="F:NAD+-protein-arginine ADP-ribosyltransferase activity"/>
    <property type="evidence" value="ECO:0007669"/>
    <property type="project" value="UniProtKB-EC"/>
</dbReference>
<dbReference type="GO" id="GO:0003950">
    <property type="term" value="F:NAD+ poly-ADP-ribosyltransferase activity"/>
    <property type="evidence" value="ECO:0007669"/>
    <property type="project" value="TreeGrafter"/>
</dbReference>
<evidence type="ECO:0000256" key="7">
    <source>
        <dbReference type="ARBA" id="ARBA00022695"/>
    </source>
</evidence>
<evidence type="ECO:0000256" key="1">
    <source>
        <dbReference type="ARBA" id="ARBA00004613"/>
    </source>
</evidence>
<dbReference type="GO" id="GO:0016779">
    <property type="term" value="F:nucleotidyltransferase activity"/>
    <property type="evidence" value="ECO:0007669"/>
    <property type="project" value="UniProtKB-KW"/>
</dbReference>
<reference evidence="12 13" key="1">
    <citation type="journal article" date="2016" name="Genome Biol. Evol.">
        <title>Gene Family Evolution Reflects Adaptation to Soil Environmental Stressors in the Genome of the Collembolan Orchesella cincta.</title>
        <authorList>
            <person name="Faddeeva-Vakhrusheva A."/>
            <person name="Derks M.F."/>
            <person name="Anvar S.Y."/>
            <person name="Agamennone V."/>
            <person name="Suring W."/>
            <person name="Smit S."/>
            <person name="van Straalen N.M."/>
            <person name="Roelofs D."/>
        </authorList>
    </citation>
    <scope>NUCLEOTIDE SEQUENCE [LARGE SCALE GENOMIC DNA]</scope>
    <source>
        <tissue evidence="12">Mixed pool</tissue>
    </source>
</reference>
<evidence type="ECO:0000256" key="11">
    <source>
        <dbReference type="SAM" id="Phobius"/>
    </source>
</evidence>
<evidence type="ECO:0000313" key="13">
    <source>
        <dbReference type="Proteomes" id="UP000094527"/>
    </source>
</evidence>
<comment type="caution">
    <text evidence="12">The sequence shown here is derived from an EMBL/GenBank/DDBJ whole genome shotgun (WGS) entry which is preliminary data.</text>
</comment>
<evidence type="ECO:0000256" key="3">
    <source>
        <dbReference type="ARBA" id="ARBA00022525"/>
    </source>
</evidence>
<organism evidence="12 13">
    <name type="scientific">Orchesella cincta</name>
    <name type="common">Springtail</name>
    <name type="synonym">Podura cincta</name>
    <dbReference type="NCBI Taxonomy" id="48709"/>
    <lineage>
        <taxon>Eukaryota</taxon>
        <taxon>Metazoa</taxon>
        <taxon>Ecdysozoa</taxon>
        <taxon>Arthropoda</taxon>
        <taxon>Hexapoda</taxon>
        <taxon>Collembola</taxon>
        <taxon>Entomobryomorpha</taxon>
        <taxon>Entomobryoidea</taxon>
        <taxon>Orchesellidae</taxon>
        <taxon>Orchesellinae</taxon>
        <taxon>Orchesella</taxon>
    </lineage>
</organism>
<keyword evidence="10" id="KW-0732">Signal</keyword>
<dbReference type="GO" id="GO:0005576">
    <property type="term" value="C:extracellular region"/>
    <property type="evidence" value="ECO:0007669"/>
    <property type="project" value="UniProtKB-SubCell"/>
</dbReference>
<dbReference type="GO" id="GO:0090729">
    <property type="term" value="F:toxin activity"/>
    <property type="evidence" value="ECO:0007669"/>
    <property type="project" value="UniProtKB-KW"/>
</dbReference>
<dbReference type="PROSITE" id="PS51996">
    <property type="entry name" value="TR_MART"/>
    <property type="match status" value="1"/>
</dbReference>
<dbReference type="InterPro" id="IPR000768">
    <property type="entry name" value="ART"/>
</dbReference>
<dbReference type="Gene3D" id="3.90.176.10">
    <property type="entry name" value="Toxin ADP-ribosyltransferase, Chain A, domain 1"/>
    <property type="match status" value="1"/>
</dbReference>
<keyword evidence="10" id="KW-0520">NAD</keyword>
<keyword evidence="10" id="KW-0521">NADP</keyword>
<evidence type="ECO:0000256" key="9">
    <source>
        <dbReference type="ARBA" id="ARBA00047597"/>
    </source>
</evidence>
<dbReference type="InterPro" id="IPR050999">
    <property type="entry name" value="ADP-ribosyltransferase_ARG"/>
</dbReference>
<evidence type="ECO:0000256" key="6">
    <source>
        <dbReference type="ARBA" id="ARBA00022679"/>
    </source>
</evidence>